<evidence type="ECO:0000256" key="1">
    <source>
        <dbReference type="ARBA" id="ARBA00008798"/>
    </source>
</evidence>
<comment type="similarity">
    <text evidence="1">Belongs to the sigma-54 factor family.</text>
</comment>
<evidence type="ECO:0000313" key="11">
    <source>
        <dbReference type="EMBL" id="SDW46535.1"/>
    </source>
</evidence>
<dbReference type="Pfam" id="PF04552">
    <property type="entry name" value="Sigma54_DBD"/>
    <property type="match status" value="1"/>
</dbReference>
<dbReference type="Gene3D" id="1.10.10.1330">
    <property type="entry name" value="RNA polymerase sigma-54 factor, core-binding domain"/>
    <property type="match status" value="1"/>
</dbReference>
<dbReference type="PROSITE" id="PS50044">
    <property type="entry name" value="SIGMA54_3"/>
    <property type="match status" value="1"/>
</dbReference>
<evidence type="ECO:0000256" key="2">
    <source>
        <dbReference type="ARBA" id="ARBA00022478"/>
    </source>
</evidence>
<dbReference type="PANTHER" id="PTHR32248">
    <property type="entry name" value="RNA POLYMERASE SIGMA-54 FACTOR"/>
    <property type="match status" value="1"/>
</dbReference>
<protein>
    <submittedName>
        <fullName evidence="11">RNA polymerase, sigma 54 subunit, RpoN/SigL</fullName>
    </submittedName>
</protein>
<keyword evidence="8" id="KW-0804">Transcription</keyword>
<dbReference type="NCBIfam" id="TIGR02395">
    <property type="entry name" value="rpoN_sigma"/>
    <property type="match status" value="1"/>
</dbReference>
<feature type="domain" description="RNA polymerase sigma factor 54 DNA-binding" evidence="9">
    <location>
        <begin position="301"/>
        <end position="459"/>
    </location>
</feature>
<dbReference type="RefSeq" id="WP_091736939.1">
    <property type="nucleotide sequence ID" value="NZ_FNNQ01000003.1"/>
</dbReference>
<dbReference type="GO" id="GO:0016987">
    <property type="term" value="F:sigma factor activity"/>
    <property type="evidence" value="ECO:0007669"/>
    <property type="project" value="UniProtKB-KW"/>
</dbReference>
<dbReference type="PROSITE" id="PS00718">
    <property type="entry name" value="SIGMA54_2"/>
    <property type="match status" value="1"/>
</dbReference>
<evidence type="ECO:0000256" key="5">
    <source>
        <dbReference type="ARBA" id="ARBA00023015"/>
    </source>
</evidence>
<reference evidence="11 12" key="1">
    <citation type="submission" date="2016-10" db="EMBL/GenBank/DDBJ databases">
        <authorList>
            <person name="de Groot N.N."/>
        </authorList>
    </citation>
    <scope>NUCLEOTIDE SEQUENCE [LARGE SCALE GENOMIC DNA]</scope>
    <source>
        <strain evidence="11 12">DSM 45610</strain>
    </source>
</reference>
<dbReference type="PRINTS" id="PR00045">
    <property type="entry name" value="SIGMA54FCT"/>
</dbReference>
<evidence type="ECO:0000259" key="10">
    <source>
        <dbReference type="Pfam" id="PF04963"/>
    </source>
</evidence>
<dbReference type="InterPro" id="IPR038709">
    <property type="entry name" value="RpoN_core-bd_sf"/>
</dbReference>
<dbReference type="Pfam" id="PF04963">
    <property type="entry name" value="Sigma54_CBD"/>
    <property type="match status" value="1"/>
</dbReference>
<keyword evidence="2" id="KW-0240">DNA-directed RNA polymerase</keyword>
<accession>A0A1H2TRS3</accession>
<dbReference type="GO" id="GO:0016779">
    <property type="term" value="F:nucleotidyltransferase activity"/>
    <property type="evidence" value="ECO:0007669"/>
    <property type="project" value="UniProtKB-KW"/>
</dbReference>
<dbReference type="AlphaFoldDB" id="A0A1H2TRS3"/>
<evidence type="ECO:0000256" key="6">
    <source>
        <dbReference type="ARBA" id="ARBA00023082"/>
    </source>
</evidence>
<dbReference type="InterPro" id="IPR000394">
    <property type="entry name" value="RNA_pol_sigma_54"/>
</dbReference>
<evidence type="ECO:0000256" key="4">
    <source>
        <dbReference type="ARBA" id="ARBA00022695"/>
    </source>
</evidence>
<dbReference type="Pfam" id="PF00309">
    <property type="entry name" value="Sigma54_AID"/>
    <property type="match status" value="1"/>
</dbReference>
<dbReference type="GO" id="GO:0001216">
    <property type="term" value="F:DNA-binding transcription activator activity"/>
    <property type="evidence" value="ECO:0007669"/>
    <property type="project" value="InterPro"/>
</dbReference>
<keyword evidence="5" id="KW-0805">Transcription regulation</keyword>
<sequence>MALSMGYSLAQEQRMKLVMTPELRQAIHVLQLSAIDLNQYIQEQALENPVLEVEEVTIDEPFQVNEERLADWTAYLGSGEREYRAGFSVGAGDDSPFEKMVASEDSLVDNLEIQLRCLSLNKMEFQICQFIIGCIDEDGYLDIDPSILCKRFTISEQELEDILTIIHGLDPAGIGARSLSECLAIQLRREIESDHRALGVVTEAFLPFAEGRWREVARRLDCSLAEVQNAADRIRRLNPRPGTHFNREEASRYIHPDVFVAKRDGEWEITVNEIDMPRLSISSYYTKVLHIKDGQEKQVASYIKDRLQSAMGILKSIEQRRHTMYRVTEKILAEQQDFFVHGVAYLKPLTLSRLADLLDVHESTVSRATQHKYMQTPQGMFPFRYFFPSGVMTDQGEYTSAQSVKDKIGQMITKEQKKKPLSDQRIADLLETEGINISRRTVTKYREEMGIGTSRKRRRYERESLG</sequence>
<dbReference type="EMBL" id="FNNQ01000003">
    <property type="protein sequence ID" value="SDW46535.1"/>
    <property type="molecule type" value="Genomic_DNA"/>
</dbReference>
<keyword evidence="3" id="KW-0808">Transferase</keyword>
<keyword evidence="7" id="KW-0238">DNA-binding</keyword>
<dbReference type="InterPro" id="IPR007046">
    <property type="entry name" value="RNA_pol_sigma_54_core-bd"/>
</dbReference>
<dbReference type="PIRSF" id="PIRSF000774">
    <property type="entry name" value="RpoN"/>
    <property type="match status" value="1"/>
</dbReference>
<keyword evidence="4" id="KW-0548">Nucleotidyltransferase</keyword>
<dbReference type="STRING" id="1048340.SAMN05444487_103230"/>
<dbReference type="GO" id="GO:0006352">
    <property type="term" value="P:DNA-templated transcription initiation"/>
    <property type="evidence" value="ECO:0007669"/>
    <property type="project" value="InterPro"/>
</dbReference>
<dbReference type="Gene3D" id="1.10.10.60">
    <property type="entry name" value="Homeodomain-like"/>
    <property type="match status" value="1"/>
</dbReference>
<keyword evidence="6" id="KW-0731">Sigma factor</keyword>
<dbReference type="GO" id="GO:0000428">
    <property type="term" value="C:DNA-directed RNA polymerase complex"/>
    <property type="evidence" value="ECO:0007669"/>
    <property type="project" value="UniProtKB-KW"/>
</dbReference>
<evidence type="ECO:0000259" key="9">
    <source>
        <dbReference type="Pfam" id="PF04552"/>
    </source>
</evidence>
<evidence type="ECO:0000256" key="3">
    <source>
        <dbReference type="ARBA" id="ARBA00022679"/>
    </source>
</evidence>
<dbReference type="GO" id="GO:0003677">
    <property type="term" value="F:DNA binding"/>
    <property type="evidence" value="ECO:0007669"/>
    <property type="project" value="UniProtKB-KW"/>
</dbReference>
<dbReference type="Proteomes" id="UP000198534">
    <property type="component" value="Unassembled WGS sequence"/>
</dbReference>
<evidence type="ECO:0000256" key="7">
    <source>
        <dbReference type="ARBA" id="ARBA00023125"/>
    </source>
</evidence>
<dbReference type="PROSITE" id="PS00717">
    <property type="entry name" value="SIGMA54_1"/>
    <property type="match status" value="1"/>
</dbReference>
<name>A0A1H2TRS3_9BACL</name>
<evidence type="ECO:0000313" key="12">
    <source>
        <dbReference type="Proteomes" id="UP000198534"/>
    </source>
</evidence>
<dbReference type="InterPro" id="IPR007634">
    <property type="entry name" value="RNA_pol_sigma_54_DNA-bd"/>
</dbReference>
<gene>
    <name evidence="11" type="ORF">SAMN05444487_103230</name>
</gene>
<feature type="domain" description="RNA polymerase sigma factor 54 core-binding" evidence="10">
    <location>
        <begin position="97"/>
        <end position="285"/>
    </location>
</feature>
<dbReference type="OrthoDB" id="9814402at2"/>
<keyword evidence="12" id="KW-1185">Reference proteome</keyword>
<evidence type="ECO:0000256" key="8">
    <source>
        <dbReference type="ARBA" id="ARBA00023163"/>
    </source>
</evidence>
<organism evidence="11 12">
    <name type="scientific">Marininema mesophilum</name>
    <dbReference type="NCBI Taxonomy" id="1048340"/>
    <lineage>
        <taxon>Bacteria</taxon>
        <taxon>Bacillati</taxon>
        <taxon>Bacillota</taxon>
        <taxon>Bacilli</taxon>
        <taxon>Bacillales</taxon>
        <taxon>Thermoactinomycetaceae</taxon>
        <taxon>Marininema</taxon>
    </lineage>
</organism>
<dbReference type="PANTHER" id="PTHR32248:SF4">
    <property type="entry name" value="RNA POLYMERASE SIGMA-54 FACTOR"/>
    <property type="match status" value="1"/>
</dbReference>
<proteinExistence type="inferred from homology"/>